<evidence type="ECO:0000256" key="2">
    <source>
        <dbReference type="ARBA" id="ARBA00012980"/>
    </source>
</evidence>
<evidence type="ECO:0000313" key="14">
    <source>
        <dbReference type="EMBL" id="MBR7619957.1"/>
    </source>
</evidence>
<evidence type="ECO:0000256" key="7">
    <source>
        <dbReference type="ARBA" id="ARBA00022777"/>
    </source>
</evidence>
<accession>A0A941D1P0</accession>
<dbReference type="PANTHER" id="PTHR10344:SF4">
    <property type="entry name" value="UMP-CMP KINASE 2, MITOCHONDRIAL"/>
    <property type="match status" value="1"/>
</dbReference>
<keyword evidence="7 12" id="KW-0418">Kinase</keyword>
<dbReference type="FunFam" id="3.40.50.300:FF:000225">
    <property type="entry name" value="Thymidylate kinase"/>
    <property type="match status" value="1"/>
</dbReference>
<dbReference type="EMBL" id="JAGSGD010000001">
    <property type="protein sequence ID" value="MBR7619957.1"/>
    <property type="molecule type" value="Genomic_DNA"/>
</dbReference>
<dbReference type="AlphaFoldDB" id="A0A941D1P0"/>
<dbReference type="GO" id="GO:0004798">
    <property type="term" value="F:dTMP kinase activity"/>
    <property type="evidence" value="ECO:0007669"/>
    <property type="project" value="UniProtKB-UniRule"/>
</dbReference>
<dbReference type="InterPro" id="IPR018094">
    <property type="entry name" value="Thymidylate_kinase"/>
</dbReference>
<dbReference type="Gene3D" id="3.40.50.300">
    <property type="entry name" value="P-loop containing nucleotide triphosphate hydrolases"/>
    <property type="match status" value="1"/>
</dbReference>
<dbReference type="EC" id="2.7.4.9" evidence="2 12"/>
<name>A0A941D1P0_9CAUL</name>
<dbReference type="GO" id="GO:0006227">
    <property type="term" value="P:dUDP biosynthetic process"/>
    <property type="evidence" value="ECO:0007669"/>
    <property type="project" value="TreeGrafter"/>
</dbReference>
<dbReference type="SUPFAM" id="SSF52540">
    <property type="entry name" value="P-loop containing nucleoside triphosphate hydrolases"/>
    <property type="match status" value="1"/>
</dbReference>
<evidence type="ECO:0000256" key="11">
    <source>
        <dbReference type="ARBA" id="ARBA00057735"/>
    </source>
</evidence>
<comment type="similarity">
    <text evidence="1 12">Belongs to the thymidylate kinase family.</text>
</comment>
<feature type="binding site" evidence="12">
    <location>
        <begin position="11"/>
        <end position="18"/>
    </location>
    <ligand>
        <name>ATP</name>
        <dbReference type="ChEBI" id="CHEBI:30616"/>
    </ligand>
</feature>
<organism evidence="14 15">
    <name type="scientific">Phenylobacterium glaciei</name>
    <dbReference type="NCBI Taxonomy" id="2803784"/>
    <lineage>
        <taxon>Bacteria</taxon>
        <taxon>Pseudomonadati</taxon>
        <taxon>Pseudomonadota</taxon>
        <taxon>Alphaproteobacteria</taxon>
        <taxon>Caulobacterales</taxon>
        <taxon>Caulobacteraceae</taxon>
        <taxon>Phenylobacterium</taxon>
    </lineage>
</organism>
<keyword evidence="8 12" id="KW-0067">ATP-binding</keyword>
<feature type="domain" description="Thymidylate kinase-like" evidence="13">
    <location>
        <begin position="9"/>
        <end position="203"/>
    </location>
</feature>
<comment type="catalytic activity">
    <reaction evidence="10 12">
        <text>dTMP + ATP = dTDP + ADP</text>
        <dbReference type="Rhea" id="RHEA:13517"/>
        <dbReference type="ChEBI" id="CHEBI:30616"/>
        <dbReference type="ChEBI" id="CHEBI:58369"/>
        <dbReference type="ChEBI" id="CHEBI:63528"/>
        <dbReference type="ChEBI" id="CHEBI:456216"/>
        <dbReference type="EC" id="2.7.4.9"/>
    </reaction>
</comment>
<keyword evidence="4 12" id="KW-0808">Transferase</keyword>
<keyword evidence="15" id="KW-1185">Reference proteome</keyword>
<dbReference type="HAMAP" id="MF_00165">
    <property type="entry name" value="Thymidylate_kinase"/>
    <property type="match status" value="1"/>
</dbReference>
<evidence type="ECO:0000256" key="10">
    <source>
        <dbReference type="ARBA" id="ARBA00048743"/>
    </source>
</evidence>
<gene>
    <name evidence="12" type="primary">tmk</name>
    <name evidence="14" type="ORF">JKL49_11205</name>
</gene>
<evidence type="ECO:0000256" key="9">
    <source>
        <dbReference type="ARBA" id="ARBA00029962"/>
    </source>
</evidence>
<dbReference type="GO" id="GO:0006235">
    <property type="term" value="P:dTTP biosynthetic process"/>
    <property type="evidence" value="ECO:0007669"/>
    <property type="project" value="UniProtKB-UniRule"/>
</dbReference>
<dbReference type="NCBIfam" id="TIGR00041">
    <property type="entry name" value="DTMP_kinase"/>
    <property type="match status" value="1"/>
</dbReference>
<evidence type="ECO:0000256" key="5">
    <source>
        <dbReference type="ARBA" id="ARBA00022727"/>
    </source>
</evidence>
<dbReference type="InterPro" id="IPR027417">
    <property type="entry name" value="P-loop_NTPase"/>
</dbReference>
<comment type="caution">
    <text evidence="14">The sequence shown here is derived from an EMBL/GenBank/DDBJ whole genome shotgun (WGS) entry which is preliminary data.</text>
</comment>
<evidence type="ECO:0000313" key="15">
    <source>
        <dbReference type="Proteomes" id="UP000622580"/>
    </source>
</evidence>
<protein>
    <recommendedName>
        <fullName evidence="3 12">Thymidylate kinase</fullName>
        <ecNumber evidence="2 12">2.7.4.9</ecNumber>
    </recommendedName>
    <alternativeName>
        <fullName evidence="9 12">dTMP kinase</fullName>
    </alternativeName>
</protein>
<dbReference type="Proteomes" id="UP000622580">
    <property type="component" value="Unassembled WGS sequence"/>
</dbReference>
<proteinExistence type="inferred from homology"/>
<dbReference type="Pfam" id="PF02223">
    <property type="entry name" value="Thymidylate_kin"/>
    <property type="match status" value="1"/>
</dbReference>
<sequence length="215" mass="23032">MSRGKFITFEGGEGAGKSTQVRRLVTRLQTAGLEVVATREPGGSAGAEAIRTLVLTGSTDRWSPVTETLLMYGARRDHIERTIIPALDRGAWVVCDRFADSTRAYQGGAGGVAPELIAALEDHVLAEVRPDLTLVFDLPVEVGLARAESHAAASGHAETRFESKGVAFHERLREAFQQIAAIEPDRCVLVNAADTMDGVESAIWTAVSARLRAHG</sequence>
<dbReference type="CDD" id="cd01672">
    <property type="entry name" value="TMPK"/>
    <property type="match status" value="1"/>
</dbReference>
<dbReference type="PROSITE" id="PS01331">
    <property type="entry name" value="THYMIDYLATE_KINASE"/>
    <property type="match status" value="1"/>
</dbReference>
<comment type="function">
    <text evidence="11 12">Phosphorylation of dTMP to form dTDP in both de novo and salvage pathways of dTTP synthesis.</text>
</comment>
<dbReference type="GO" id="GO:0005829">
    <property type="term" value="C:cytosol"/>
    <property type="evidence" value="ECO:0007669"/>
    <property type="project" value="TreeGrafter"/>
</dbReference>
<evidence type="ECO:0000256" key="12">
    <source>
        <dbReference type="HAMAP-Rule" id="MF_00165"/>
    </source>
</evidence>
<evidence type="ECO:0000256" key="3">
    <source>
        <dbReference type="ARBA" id="ARBA00017144"/>
    </source>
</evidence>
<dbReference type="InterPro" id="IPR018095">
    <property type="entry name" value="Thymidylate_kin_CS"/>
</dbReference>
<dbReference type="InterPro" id="IPR039430">
    <property type="entry name" value="Thymidylate_kin-like_dom"/>
</dbReference>
<evidence type="ECO:0000256" key="4">
    <source>
        <dbReference type="ARBA" id="ARBA00022679"/>
    </source>
</evidence>
<keyword evidence="5 12" id="KW-0545">Nucleotide biosynthesis</keyword>
<dbReference type="RefSeq" id="WP_215340578.1">
    <property type="nucleotide sequence ID" value="NZ_JAGSGD010000001.1"/>
</dbReference>
<dbReference type="PANTHER" id="PTHR10344">
    <property type="entry name" value="THYMIDYLATE KINASE"/>
    <property type="match status" value="1"/>
</dbReference>
<reference evidence="14" key="1">
    <citation type="submission" date="2021-04" db="EMBL/GenBank/DDBJ databases">
        <title>Draft genome assembly of strain Phenylobacterium sp. 20VBR1 using MiniION and Illumina platforms.</title>
        <authorList>
            <person name="Thomas F.A."/>
            <person name="Krishnan K.P."/>
            <person name="Sinha R.K."/>
        </authorList>
    </citation>
    <scope>NUCLEOTIDE SEQUENCE</scope>
    <source>
        <strain evidence="14">20VBR1</strain>
    </source>
</reference>
<dbReference type="GO" id="GO:0005524">
    <property type="term" value="F:ATP binding"/>
    <property type="evidence" value="ECO:0007669"/>
    <property type="project" value="UniProtKB-UniRule"/>
</dbReference>
<keyword evidence="6 12" id="KW-0547">Nucleotide-binding</keyword>
<evidence type="ECO:0000259" key="13">
    <source>
        <dbReference type="Pfam" id="PF02223"/>
    </source>
</evidence>
<evidence type="ECO:0000256" key="1">
    <source>
        <dbReference type="ARBA" id="ARBA00009776"/>
    </source>
</evidence>
<evidence type="ECO:0000256" key="8">
    <source>
        <dbReference type="ARBA" id="ARBA00022840"/>
    </source>
</evidence>
<dbReference type="GO" id="GO:0006233">
    <property type="term" value="P:dTDP biosynthetic process"/>
    <property type="evidence" value="ECO:0007669"/>
    <property type="project" value="InterPro"/>
</dbReference>
<evidence type="ECO:0000256" key="6">
    <source>
        <dbReference type="ARBA" id="ARBA00022741"/>
    </source>
</evidence>